<dbReference type="Pfam" id="PF01261">
    <property type="entry name" value="AP_endonuc_2"/>
    <property type="match status" value="1"/>
</dbReference>
<comment type="caution">
    <text evidence="3">The sequence shown here is derived from an EMBL/GenBank/DDBJ whole genome shotgun (WGS) entry which is preliminary data.</text>
</comment>
<dbReference type="InterPro" id="IPR036237">
    <property type="entry name" value="Xyl_isomerase-like_sf"/>
</dbReference>
<keyword evidence="1" id="KW-0413">Isomerase</keyword>
<dbReference type="InterPro" id="IPR050417">
    <property type="entry name" value="Sugar_Epim/Isomerase"/>
</dbReference>
<dbReference type="AlphaFoldDB" id="A0AA37JS88"/>
<accession>A0AA37JS88</accession>
<evidence type="ECO:0000256" key="1">
    <source>
        <dbReference type="ARBA" id="ARBA00023235"/>
    </source>
</evidence>
<gene>
    <name evidence="3" type="ORF">CE91St55_56710</name>
</gene>
<feature type="domain" description="Xylose isomerase-like TIM barrel" evidence="2">
    <location>
        <begin position="32"/>
        <end position="269"/>
    </location>
</feature>
<dbReference type="GO" id="GO:0016853">
    <property type="term" value="F:isomerase activity"/>
    <property type="evidence" value="ECO:0007669"/>
    <property type="project" value="UniProtKB-KW"/>
</dbReference>
<dbReference type="RefSeq" id="WP_022031216.1">
    <property type="nucleotide sequence ID" value="NZ_BQNJ01000002.1"/>
</dbReference>
<dbReference type="Gene3D" id="3.20.20.150">
    <property type="entry name" value="Divalent-metal-dependent TIM barrel enzymes"/>
    <property type="match status" value="1"/>
</dbReference>
<evidence type="ECO:0000313" key="4">
    <source>
        <dbReference type="Proteomes" id="UP001055091"/>
    </source>
</evidence>
<organism evidence="3 4">
    <name type="scientific">Hungatella hathewayi</name>
    <dbReference type="NCBI Taxonomy" id="154046"/>
    <lineage>
        <taxon>Bacteria</taxon>
        <taxon>Bacillati</taxon>
        <taxon>Bacillota</taxon>
        <taxon>Clostridia</taxon>
        <taxon>Lachnospirales</taxon>
        <taxon>Lachnospiraceae</taxon>
        <taxon>Hungatella</taxon>
    </lineage>
</organism>
<evidence type="ECO:0000259" key="2">
    <source>
        <dbReference type="Pfam" id="PF01261"/>
    </source>
</evidence>
<dbReference type="EMBL" id="BQNJ01000002">
    <property type="protein sequence ID" value="GKH03690.1"/>
    <property type="molecule type" value="Genomic_DNA"/>
</dbReference>
<dbReference type="PANTHER" id="PTHR43489:SF7">
    <property type="entry name" value="3-DEHYDRO-D-GULOSIDE 4-EPIMERASE-RELATED"/>
    <property type="match status" value="1"/>
</dbReference>
<dbReference type="PANTHER" id="PTHR43489">
    <property type="entry name" value="ISOMERASE"/>
    <property type="match status" value="1"/>
</dbReference>
<protein>
    <recommendedName>
        <fullName evidence="2">Xylose isomerase-like TIM barrel domain-containing protein</fullName>
    </recommendedName>
</protein>
<evidence type="ECO:0000313" key="3">
    <source>
        <dbReference type="EMBL" id="GKH03690.1"/>
    </source>
</evidence>
<name>A0AA37JS88_9FIRM</name>
<dbReference type="InterPro" id="IPR013022">
    <property type="entry name" value="Xyl_isomerase-like_TIM-brl"/>
</dbReference>
<reference evidence="3" key="1">
    <citation type="submission" date="2022-01" db="EMBL/GenBank/DDBJ databases">
        <title>Novel bile acid biosynthetic pathways are enriched in the microbiome of centenarians.</title>
        <authorList>
            <person name="Sato Y."/>
            <person name="Atarashi K."/>
            <person name="Plichta R.D."/>
            <person name="Arai Y."/>
            <person name="Sasajima S."/>
            <person name="Kearney M.S."/>
            <person name="Suda W."/>
            <person name="Takeshita K."/>
            <person name="Sasaki T."/>
            <person name="Okamoto S."/>
            <person name="Skelly N.A."/>
            <person name="Okamura Y."/>
            <person name="Vlamakis H."/>
            <person name="Li Y."/>
            <person name="Tanoue T."/>
            <person name="Takei H."/>
            <person name="Nittono H."/>
            <person name="Narushima S."/>
            <person name="Irie J."/>
            <person name="Itoh H."/>
            <person name="Moriya K."/>
            <person name="Sugiura Y."/>
            <person name="Suematsu M."/>
            <person name="Moritoki N."/>
            <person name="Shibata S."/>
            <person name="Littman R.D."/>
            <person name="Fischbach A.M."/>
            <person name="Uwamino Y."/>
            <person name="Inoue T."/>
            <person name="Honda A."/>
            <person name="Hattori M."/>
            <person name="Murai T."/>
            <person name="Xavier J.R."/>
            <person name="Hirose N."/>
            <person name="Honda K."/>
        </authorList>
    </citation>
    <scope>NUCLEOTIDE SEQUENCE</scope>
    <source>
        <strain evidence="3">CE91-St55</strain>
    </source>
</reference>
<proteinExistence type="predicted"/>
<dbReference type="Proteomes" id="UP001055091">
    <property type="component" value="Unassembled WGS sequence"/>
</dbReference>
<dbReference type="SUPFAM" id="SSF51658">
    <property type="entry name" value="Xylose isomerase-like"/>
    <property type="match status" value="1"/>
</dbReference>
<sequence length="278" mass="30278">MSMTIAATASTAAGGDDPILFRGPFEETIPQMAALGYRAVELHIYDSDQIDRERLYRLLAENHVVLTSIGTGSAYERDGICLGSSDPEKRAAAIRRLTGHMVTAAPFHGIVIIGLIAGRFSDCGQDGEAFKWNLTESLKLCAKEAKAHDVTLGFEVMNRFESDYGTTIREASGLLRAVGSDRLKLHLDTVHLNIEEDDIGKAIESAGSAVCHVHVADNNRWYPGHAHYNFTETLTALHRVGYRGALALEITNAPDTETAAKKSLSYLNSILETLPHLS</sequence>